<organism evidence="2 3">
    <name type="scientific">Halorubrum miltondacostae</name>
    <dbReference type="NCBI Taxonomy" id="3076378"/>
    <lineage>
        <taxon>Archaea</taxon>
        <taxon>Methanobacteriati</taxon>
        <taxon>Methanobacteriota</taxon>
        <taxon>Stenosarchaea group</taxon>
        <taxon>Halobacteria</taxon>
        <taxon>Halobacteriales</taxon>
        <taxon>Haloferacaceae</taxon>
        <taxon>Halorubrum</taxon>
    </lineage>
</organism>
<evidence type="ECO:0000313" key="2">
    <source>
        <dbReference type="EMBL" id="MEZ3164076.1"/>
    </source>
</evidence>
<reference evidence="2 3" key="1">
    <citation type="submission" date="2024-06" db="EMBL/GenBank/DDBJ databases">
        <title>Halorubrum miltondacostae sp. nov., a potential PHA producer isolated from an inland solar saltern in Rio Maior, Portugal.</title>
        <authorList>
            <person name="Albuquerque L."/>
            <person name="Viver T."/>
            <person name="Barroso C."/>
            <person name="Claudino R."/>
            <person name="Galvan M."/>
            <person name="Simoes G."/>
            <person name="Lobo Da Cunha A."/>
            <person name="Egas C."/>
        </authorList>
    </citation>
    <scope>NUCLEOTIDE SEQUENCE [LARGE SCALE GENOMIC DNA]</scope>
    <source>
        <strain evidence="2 3">RMP-11</strain>
    </source>
</reference>
<sequence>MTRSQPTRVRALALSLLLVLASVGVGAGAVAGQPATPDAATHASDTASDASVLGAAVGSELVGPEAFDRDTAGPATVGPGVDTNGSEVAPITRCFSGSGYPISIGGDTGGATMETVVHLSVLTDPRAGNEFGLETAGRLDGESIVTLAAGVRLTGREAIADGFDPFAAFDVLYTYELQLPMFAGAVSDADYEDDGSPIGSSAGAVDC</sequence>
<keyword evidence="3" id="KW-1185">Reference proteome</keyword>
<feature type="region of interest" description="Disordered" evidence="1">
    <location>
        <begin position="65"/>
        <end position="84"/>
    </location>
</feature>
<dbReference type="AlphaFoldDB" id="A0ABD5M1F1"/>
<protein>
    <submittedName>
        <fullName evidence="2">Uncharacterized protein</fullName>
    </submittedName>
</protein>
<dbReference type="Proteomes" id="UP001567572">
    <property type="component" value="Unassembled WGS sequence"/>
</dbReference>
<comment type="caution">
    <text evidence="2">The sequence shown here is derived from an EMBL/GenBank/DDBJ whole genome shotgun (WGS) entry which is preliminary data.</text>
</comment>
<dbReference type="EMBL" id="JBEDNY010000003">
    <property type="protein sequence ID" value="MEZ3164076.1"/>
    <property type="molecule type" value="Genomic_DNA"/>
</dbReference>
<dbReference type="RefSeq" id="WP_371162089.1">
    <property type="nucleotide sequence ID" value="NZ_JBEDNX010000005.1"/>
</dbReference>
<accession>A0ABD5M1F1</accession>
<evidence type="ECO:0000313" key="3">
    <source>
        <dbReference type="Proteomes" id="UP001567572"/>
    </source>
</evidence>
<dbReference type="InterPro" id="IPR055756">
    <property type="entry name" value="DUF7332"/>
</dbReference>
<evidence type="ECO:0000256" key="1">
    <source>
        <dbReference type="SAM" id="MobiDB-lite"/>
    </source>
</evidence>
<gene>
    <name evidence="2" type="ORF">ABNG04_09380</name>
</gene>
<dbReference type="Pfam" id="PF24019">
    <property type="entry name" value="DUF7332"/>
    <property type="match status" value="1"/>
</dbReference>
<name>A0ABD5M1F1_9EURY</name>
<proteinExistence type="predicted"/>